<dbReference type="PANTHER" id="PTHR24177:SF103">
    <property type="entry name" value="PGG DOMAIN-CONTAINING PROTEIN"/>
    <property type="match status" value="1"/>
</dbReference>
<keyword evidence="6" id="KW-1185">Reference proteome</keyword>
<evidence type="ECO:0000313" key="6">
    <source>
        <dbReference type="Proteomes" id="UP001168877"/>
    </source>
</evidence>
<feature type="transmembrane region" description="Helical" evidence="3">
    <location>
        <begin position="680"/>
        <end position="707"/>
    </location>
</feature>
<protein>
    <recommendedName>
        <fullName evidence="4">PGG domain-containing protein</fullName>
    </recommendedName>
</protein>
<dbReference type="Pfam" id="PF12796">
    <property type="entry name" value="Ank_2"/>
    <property type="match status" value="2"/>
</dbReference>
<dbReference type="InterPro" id="IPR002110">
    <property type="entry name" value="Ankyrin_rpt"/>
</dbReference>
<comment type="caution">
    <text evidence="5">The sequence shown here is derived from an EMBL/GenBank/DDBJ whole genome shotgun (WGS) entry which is preliminary data.</text>
</comment>
<proteinExistence type="predicted"/>
<dbReference type="AlphaFoldDB" id="A0AA39RVP4"/>
<dbReference type="Gene3D" id="1.25.40.20">
    <property type="entry name" value="Ankyrin repeat-containing domain"/>
    <property type="match status" value="3"/>
</dbReference>
<evidence type="ECO:0000256" key="2">
    <source>
        <dbReference type="SAM" id="MobiDB-lite"/>
    </source>
</evidence>
<accession>A0AA39RVP4</accession>
<reference evidence="5" key="2">
    <citation type="submission" date="2023-06" db="EMBL/GenBank/DDBJ databases">
        <authorList>
            <person name="Swenson N.G."/>
            <person name="Wegrzyn J.L."/>
            <person name="Mcevoy S.L."/>
        </authorList>
    </citation>
    <scope>NUCLEOTIDE SEQUENCE</scope>
    <source>
        <strain evidence="5">NS2018</strain>
        <tissue evidence="5">Leaf</tissue>
    </source>
</reference>
<dbReference type="SUPFAM" id="SSF48403">
    <property type="entry name" value="Ankyrin repeat"/>
    <property type="match status" value="2"/>
</dbReference>
<dbReference type="PROSITE" id="PS50297">
    <property type="entry name" value="ANK_REP_REGION"/>
    <property type="match status" value="1"/>
</dbReference>
<feature type="compositionally biased region" description="Basic and acidic residues" evidence="2">
    <location>
        <begin position="390"/>
        <end position="409"/>
    </location>
</feature>
<dbReference type="Proteomes" id="UP001168877">
    <property type="component" value="Unassembled WGS sequence"/>
</dbReference>
<feature type="transmembrane region" description="Helical" evidence="3">
    <location>
        <begin position="647"/>
        <end position="668"/>
    </location>
</feature>
<evidence type="ECO:0000313" key="5">
    <source>
        <dbReference type="EMBL" id="KAK0580999.1"/>
    </source>
</evidence>
<dbReference type="Pfam" id="PF13962">
    <property type="entry name" value="PGG"/>
    <property type="match status" value="1"/>
</dbReference>
<organism evidence="5 6">
    <name type="scientific">Acer saccharum</name>
    <name type="common">Sugar maple</name>
    <dbReference type="NCBI Taxonomy" id="4024"/>
    <lineage>
        <taxon>Eukaryota</taxon>
        <taxon>Viridiplantae</taxon>
        <taxon>Streptophyta</taxon>
        <taxon>Embryophyta</taxon>
        <taxon>Tracheophyta</taxon>
        <taxon>Spermatophyta</taxon>
        <taxon>Magnoliopsida</taxon>
        <taxon>eudicotyledons</taxon>
        <taxon>Gunneridae</taxon>
        <taxon>Pentapetalae</taxon>
        <taxon>rosids</taxon>
        <taxon>malvids</taxon>
        <taxon>Sapindales</taxon>
        <taxon>Sapindaceae</taxon>
        <taxon>Hippocastanoideae</taxon>
        <taxon>Acereae</taxon>
        <taxon>Acer</taxon>
    </lineage>
</organism>
<sequence>MQNVHNSSNPSTMNKEKNKETADQTKEKLETPEETKKRLFKNAMKSEWAEVVQIYRDNRWIHKAKITRSGGTALHIAVSDGREEIVEELVNIIKDSAQEVLWIGDEIGNTPLHTAAMLGNVKMCKCIAEVDKKLIGALNKDSETPFFMAASHGHKHAFLCLHSLCEPGEYYSRRNNGETILHCAISGDYFVMHRATDCTFDNRGKPLASEAEDPPQQCSFDNEGNPIPILVAEDPPTQCSFDNEWKTISDAENPCEGEEDDVSNSMFKAQGHQLFPPNYSVCFELVKLVSKAILVILGLGSNKIRKIREKKQNNTWSIQVMNELLKRASIYEYLDDGKKPQSSPSQPEDDSHDEIKPYAIGAGGNITFAKESFKNNQQLTSIVSGANQQDQKDAKDSQDKNQKENKVEISEIDKKESPILIAAKNGITEIVEKILEKFPVALHDMNYQKKNVVLLAAENRQTHVYQLLLRMNENSAFRHVDHEGNSALHLAAKLGDYNSWLIHGDALQMQWEIKWYEFVKNSKPSSFFVPYNKAGKSSREVFTETHKELVKSGGDWLTYTSQSCSFVAALIATVAFPTSSTVPGGIKEENGMPTLEKQTAFNIFAIASLVALSSSVSAVILFLAILTSRYQEQDFGMDLPRKLLVSLTSLFVSIASMLVSFCSGHFFILKDKLNFNALPVYAVTFLPITIFAIAQFQLYFDVVWATYKKVPQRRHQSSTPI</sequence>
<feature type="region of interest" description="Disordered" evidence="2">
    <location>
        <begin position="1"/>
        <end position="37"/>
    </location>
</feature>
<dbReference type="SMART" id="SM00248">
    <property type="entry name" value="ANK"/>
    <property type="match status" value="5"/>
</dbReference>
<keyword evidence="1" id="KW-0040">ANK repeat</keyword>
<feature type="transmembrane region" description="Helical" evidence="3">
    <location>
        <begin position="603"/>
        <end position="626"/>
    </location>
</feature>
<name>A0AA39RVP4_ACESA</name>
<feature type="repeat" description="ANK" evidence="1">
    <location>
        <begin position="69"/>
        <end position="91"/>
    </location>
</feature>
<feature type="compositionally biased region" description="Basic and acidic residues" evidence="2">
    <location>
        <begin position="14"/>
        <end position="37"/>
    </location>
</feature>
<dbReference type="InterPro" id="IPR036770">
    <property type="entry name" value="Ankyrin_rpt-contain_sf"/>
</dbReference>
<keyword evidence="3" id="KW-0472">Membrane</keyword>
<feature type="domain" description="PGG" evidence="4">
    <location>
        <begin position="555"/>
        <end position="667"/>
    </location>
</feature>
<keyword evidence="3" id="KW-1133">Transmembrane helix</keyword>
<reference evidence="5" key="1">
    <citation type="journal article" date="2022" name="Plant J.">
        <title>Strategies of tolerance reflected in two North American maple genomes.</title>
        <authorList>
            <person name="McEvoy S.L."/>
            <person name="Sezen U.U."/>
            <person name="Trouern-Trend A."/>
            <person name="McMahon S.M."/>
            <person name="Schaberg P.G."/>
            <person name="Yang J."/>
            <person name="Wegrzyn J.L."/>
            <person name="Swenson N.G."/>
        </authorList>
    </citation>
    <scope>NUCLEOTIDE SEQUENCE</scope>
    <source>
        <strain evidence="5">NS2018</strain>
    </source>
</reference>
<evidence type="ECO:0000256" key="1">
    <source>
        <dbReference type="PROSITE-ProRule" id="PRU00023"/>
    </source>
</evidence>
<gene>
    <name evidence="5" type="ORF">LWI29_008711</name>
</gene>
<feature type="region of interest" description="Disordered" evidence="2">
    <location>
        <begin position="384"/>
        <end position="409"/>
    </location>
</feature>
<dbReference type="PROSITE" id="PS50088">
    <property type="entry name" value="ANK_REPEAT"/>
    <property type="match status" value="1"/>
</dbReference>
<dbReference type="PANTHER" id="PTHR24177">
    <property type="entry name" value="CASKIN"/>
    <property type="match status" value="1"/>
</dbReference>
<dbReference type="InterPro" id="IPR026961">
    <property type="entry name" value="PGG_dom"/>
</dbReference>
<feature type="region of interest" description="Disordered" evidence="2">
    <location>
        <begin position="335"/>
        <end position="356"/>
    </location>
</feature>
<dbReference type="GO" id="GO:0016020">
    <property type="term" value="C:membrane"/>
    <property type="evidence" value="ECO:0007669"/>
    <property type="project" value="TreeGrafter"/>
</dbReference>
<keyword evidence="3" id="KW-0812">Transmembrane</keyword>
<evidence type="ECO:0000256" key="3">
    <source>
        <dbReference type="SAM" id="Phobius"/>
    </source>
</evidence>
<evidence type="ECO:0000259" key="4">
    <source>
        <dbReference type="Pfam" id="PF13962"/>
    </source>
</evidence>
<feature type="compositionally biased region" description="Polar residues" evidence="2">
    <location>
        <begin position="1"/>
        <end position="13"/>
    </location>
</feature>
<dbReference type="EMBL" id="JAUESC010000384">
    <property type="protein sequence ID" value="KAK0580999.1"/>
    <property type="molecule type" value="Genomic_DNA"/>
</dbReference>